<dbReference type="PANTHER" id="PTHR43229:SF6">
    <property type="entry name" value="ABC-TYPE MULTIDRUG TRANSPORT SYSTEM, PERMEASE COMPONENT"/>
    <property type="match status" value="1"/>
</dbReference>
<keyword evidence="1" id="KW-0812">Transmembrane</keyword>
<keyword evidence="1" id="KW-1133">Transmembrane helix</keyword>
<dbReference type="PANTHER" id="PTHR43229">
    <property type="entry name" value="NODULATION PROTEIN J"/>
    <property type="match status" value="1"/>
</dbReference>
<dbReference type="InterPro" id="IPR051784">
    <property type="entry name" value="Nod_factor_ABC_transporter"/>
</dbReference>
<sequence>MKWLNLLKGNIRKEYIELKRYLPNTIAMLLTFYIIFLGMFAGIQIVGDPNTADANIQYVIVNYVFWFLAIIVVQDIGWQLQIEATQGTLEQLSMSPMGIWKIMLMRLISTVLVNFLIIIALLYLSMLTTGQWLNVDVVALAPIFILTIMSMIGLGFIIAGMSIVLKQVQAFLQILQFILAGLTFVPVSVAPVLAFLPIVKGVDLVRSVMIDGTSLLGIGFGDFMILVFNAIFYFVIGFIFFLYCERVAMKKGLLAHY</sequence>
<dbReference type="Proteomes" id="UP000281813">
    <property type="component" value="Unassembled WGS sequence"/>
</dbReference>
<feature type="transmembrane region" description="Helical" evidence="1">
    <location>
        <begin position="21"/>
        <end position="43"/>
    </location>
</feature>
<keyword evidence="3" id="KW-1185">Reference proteome</keyword>
<feature type="transmembrane region" description="Helical" evidence="1">
    <location>
        <begin position="104"/>
        <end position="125"/>
    </location>
</feature>
<feature type="transmembrane region" description="Helical" evidence="1">
    <location>
        <begin position="55"/>
        <end position="73"/>
    </location>
</feature>
<keyword evidence="1" id="KW-0472">Membrane</keyword>
<organism evidence="2 3">
    <name type="scientific">Oceanobacillus bengalensis</name>
    <dbReference type="NCBI Taxonomy" id="1435466"/>
    <lineage>
        <taxon>Bacteria</taxon>
        <taxon>Bacillati</taxon>
        <taxon>Bacillota</taxon>
        <taxon>Bacilli</taxon>
        <taxon>Bacillales</taxon>
        <taxon>Bacillaceae</taxon>
        <taxon>Oceanobacillus</taxon>
    </lineage>
</organism>
<dbReference type="RefSeq" id="WP_121127641.1">
    <property type="nucleotide sequence ID" value="NZ_JBHUFK010000020.1"/>
</dbReference>
<evidence type="ECO:0000313" key="3">
    <source>
        <dbReference type="Proteomes" id="UP000281813"/>
    </source>
</evidence>
<proteinExistence type="predicted"/>
<feature type="transmembrane region" description="Helical" evidence="1">
    <location>
        <begin position="137"/>
        <end position="165"/>
    </location>
</feature>
<evidence type="ECO:0000256" key="1">
    <source>
        <dbReference type="SAM" id="Phobius"/>
    </source>
</evidence>
<protein>
    <submittedName>
        <fullName evidence="2">ABC transporter permease</fullName>
    </submittedName>
</protein>
<gene>
    <name evidence="2" type="ORF">D8M05_00715</name>
</gene>
<dbReference type="OrthoDB" id="9815972at2"/>
<reference evidence="2 3" key="1">
    <citation type="journal article" date="2015" name="Antonie Van Leeuwenhoek">
        <title>Oceanobacillus bengalensis sp. nov., a bacterium isolated from seawater of the Bay of Bengal.</title>
        <authorList>
            <person name="Yongchang O."/>
            <person name="Xiang W."/>
            <person name="Wang G."/>
        </authorList>
    </citation>
    <scope>NUCLEOTIDE SEQUENCE [LARGE SCALE GENOMIC DNA]</scope>
    <source>
        <strain evidence="2 3">MCCC 1K00260</strain>
    </source>
</reference>
<dbReference type="AlphaFoldDB" id="A0A494Z9C5"/>
<feature type="transmembrane region" description="Helical" evidence="1">
    <location>
        <begin position="177"/>
        <end position="198"/>
    </location>
</feature>
<name>A0A494Z9C5_9BACI</name>
<feature type="transmembrane region" description="Helical" evidence="1">
    <location>
        <begin position="218"/>
        <end position="243"/>
    </location>
</feature>
<accession>A0A494Z9C5</accession>
<evidence type="ECO:0000313" key="2">
    <source>
        <dbReference type="EMBL" id="RKQ18669.1"/>
    </source>
</evidence>
<dbReference type="EMBL" id="RBZO01000001">
    <property type="protein sequence ID" value="RKQ18669.1"/>
    <property type="molecule type" value="Genomic_DNA"/>
</dbReference>
<comment type="caution">
    <text evidence="2">The sequence shown here is derived from an EMBL/GenBank/DDBJ whole genome shotgun (WGS) entry which is preliminary data.</text>
</comment>